<evidence type="ECO:0000313" key="4">
    <source>
        <dbReference type="Proteomes" id="UP000032726"/>
    </source>
</evidence>
<dbReference type="PANTHER" id="PTHR47618">
    <property type="entry name" value="BIFUNCTIONAL OLIGORIBONUCLEASE AND PAP PHOSPHATASE NRNA"/>
    <property type="match status" value="1"/>
</dbReference>
<dbReference type="GO" id="GO:0003676">
    <property type="term" value="F:nucleic acid binding"/>
    <property type="evidence" value="ECO:0007669"/>
    <property type="project" value="InterPro"/>
</dbReference>
<dbReference type="Pfam" id="PF01368">
    <property type="entry name" value="DHH"/>
    <property type="match status" value="1"/>
</dbReference>
<dbReference type="Proteomes" id="UP000032726">
    <property type="component" value="Chromosome"/>
</dbReference>
<evidence type="ECO:0000259" key="1">
    <source>
        <dbReference type="Pfam" id="PF01368"/>
    </source>
</evidence>
<dbReference type="InterPro" id="IPR051319">
    <property type="entry name" value="Oligoribo/pAp-PDE_c-di-AMP_PDE"/>
</dbReference>
<gene>
    <name evidence="3" type="ORF">VC82_268</name>
</gene>
<dbReference type="KEGG" id="mlt:VC82_268"/>
<dbReference type="HOGENOM" id="CLU_039720_0_0_10"/>
<dbReference type="Gene3D" id="3.90.1640.10">
    <property type="entry name" value="inorganic pyrophosphatase (n-terminal core)"/>
    <property type="match status" value="1"/>
</dbReference>
<dbReference type="SUPFAM" id="SSF64182">
    <property type="entry name" value="DHH phosphoesterases"/>
    <property type="match status" value="1"/>
</dbReference>
<sequence>MLYYCIFAPMNVEDISTVRSLLSKAQNIVVVPHKNPDGDAIGSCLGLYHFLKQKGLQVQVVAPNDYPRFLKWMPGNDTILNFEKENSQAVEALQKADLIFTLDFNHFSRTGQMENILKVSKADFIMIDHHQEPSGYARVTYSDVSMSSTCEMVYNFIEKIDHTAAITKDMATCLYTGIMTDTGSFKFSSTTSRTHRVVADLIDKGADNMLIHQKVFDTNSASRLHLLGVALKNMVILEEFHTAYTTLSQNELDAHDYKKGDTEGFVNYGLTIEGIKFAVIFIENREEEIIKISFRSVGSFSVNEFARTHFGGGGHTNAAGGKSELSMDETVSRFMALLPKYKKQLAV</sequence>
<feature type="domain" description="DDH" evidence="1">
    <location>
        <begin position="27"/>
        <end position="178"/>
    </location>
</feature>
<reference evidence="3 4" key="1">
    <citation type="submission" date="2015-03" db="EMBL/GenBank/DDBJ databases">
        <title>Complete genome sequence of Muricauda lutaonensis CC-HSB-11T, isolated from a coastal hot spring.</title>
        <authorList>
            <person name="Kim K.M."/>
        </authorList>
    </citation>
    <scope>NUCLEOTIDE SEQUENCE [LARGE SCALE GENOMIC DNA]</scope>
    <source>
        <strain evidence="3 4">CC-HSB-11</strain>
    </source>
</reference>
<proteinExistence type="predicted"/>
<evidence type="ECO:0000313" key="3">
    <source>
        <dbReference type="EMBL" id="AKA33954.1"/>
    </source>
</evidence>
<dbReference type="Pfam" id="PF02272">
    <property type="entry name" value="DHHA1"/>
    <property type="match status" value="1"/>
</dbReference>
<organism evidence="3 4">
    <name type="scientific">Flagellimonas lutaonensis</name>
    <dbReference type="NCBI Taxonomy" id="516051"/>
    <lineage>
        <taxon>Bacteria</taxon>
        <taxon>Pseudomonadati</taxon>
        <taxon>Bacteroidota</taxon>
        <taxon>Flavobacteriia</taxon>
        <taxon>Flavobacteriales</taxon>
        <taxon>Flavobacteriaceae</taxon>
        <taxon>Flagellimonas</taxon>
    </lineage>
</organism>
<protein>
    <submittedName>
        <fullName evidence="3">Phosphoesterase RecJ domain protein</fullName>
    </submittedName>
</protein>
<evidence type="ECO:0000259" key="2">
    <source>
        <dbReference type="Pfam" id="PF02272"/>
    </source>
</evidence>
<dbReference type="InterPro" id="IPR001667">
    <property type="entry name" value="DDH_dom"/>
</dbReference>
<accession>A0A0D5YPU1</accession>
<dbReference type="InterPro" id="IPR003156">
    <property type="entry name" value="DHHA1_dom"/>
</dbReference>
<dbReference type="EMBL" id="CP011071">
    <property type="protein sequence ID" value="AKA33954.1"/>
    <property type="molecule type" value="Genomic_DNA"/>
</dbReference>
<keyword evidence="4" id="KW-1185">Reference proteome</keyword>
<dbReference type="PATRIC" id="fig|516051.4.peg.278"/>
<feature type="domain" description="DHHA1" evidence="2">
    <location>
        <begin position="255"/>
        <end position="328"/>
    </location>
</feature>
<dbReference type="InterPro" id="IPR038763">
    <property type="entry name" value="DHH_sf"/>
</dbReference>
<dbReference type="Gene3D" id="3.10.310.30">
    <property type="match status" value="1"/>
</dbReference>
<name>A0A0D5YPU1_9FLAO</name>
<dbReference type="STRING" id="516051.VC82_268"/>
<dbReference type="AlphaFoldDB" id="A0A0D5YPU1"/>
<dbReference type="PANTHER" id="PTHR47618:SF1">
    <property type="entry name" value="BIFUNCTIONAL OLIGORIBONUCLEASE AND PAP PHOSPHATASE NRNA"/>
    <property type="match status" value="1"/>
</dbReference>